<dbReference type="Proteomes" id="UP001623330">
    <property type="component" value="Unassembled WGS sequence"/>
</dbReference>
<dbReference type="InterPro" id="IPR033162">
    <property type="entry name" value="TBCD"/>
</dbReference>
<evidence type="ECO:0000313" key="2">
    <source>
        <dbReference type="EMBL" id="KAL3232805.1"/>
    </source>
</evidence>
<dbReference type="Pfam" id="PF23579">
    <property type="entry name" value="ARM_TBCD"/>
    <property type="match status" value="1"/>
</dbReference>
<evidence type="ECO:0000313" key="3">
    <source>
        <dbReference type="Proteomes" id="UP001623330"/>
    </source>
</evidence>
<dbReference type="PANTHER" id="PTHR12658:SF0">
    <property type="entry name" value="TUBULIN-SPECIFIC CHAPERONE D"/>
    <property type="match status" value="1"/>
</dbReference>
<organism evidence="2 3">
    <name type="scientific">Nakaseomyces bracarensis</name>
    <dbReference type="NCBI Taxonomy" id="273131"/>
    <lineage>
        <taxon>Eukaryota</taxon>
        <taxon>Fungi</taxon>
        <taxon>Dikarya</taxon>
        <taxon>Ascomycota</taxon>
        <taxon>Saccharomycotina</taxon>
        <taxon>Saccharomycetes</taxon>
        <taxon>Saccharomycetales</taxon>
        <taxon>Saccharomycetaceae</taxon>
        <taxon>Nakaseomyces</taxon>
    </lineage>
</organism>
<sequence length="1054" mass="122488">MSIVLIEDGIRSIESYDIEVLIRNIDEFQQDPSLLEPKLSGFIKLLCADFFHVSIETQLRIATVFYTLSKVCSHKRTCIQLPSDIYYTHRIIEKIKDYDTIVSWTTDNILIHKWHYLYLLWSWLQLISMSPMVLADHKEILTFVQSFQTNNKHFLTLAPILSRTVAELTVKDELTLHEYCTVLSNKIETVEYNDLLTIDNILRIINKSNLHFEKYSKDEKVINLFSVISIYHSKSLVHSERSSMILAKIFPRLTRIYLHNSDWEKIEDVISWYLNNLNSNFSEVRFALANSYRKIVDTLVAKLEPEDILPDLLQTRLREIVLIFNNNSWDNIDTDHLHSLLLLIAFNMKTINNELPFLINDIIEKVVPKASRFQQMRLNVIQGKQIRDASNFICWSLSRCQNIDAEMISPIILHLLISSLFDHDFLIRKSANAALQEALGRKGSKVLDNNAILEIIQLPISDLNTTFSGNLIKLFSILGHDAPQFFSFILNWLINFGIFENLRLDNVLLAITALVRLINAYPTEILDTFSVKETLLELAKSKNSISKIQQSKLLYLLLKLNIVVFREDVLTLESTLCEALLASSKKKPSNDEYFIYLTIFEFWFHHLNNGSSYCLSEEECKLFFHILRSMSIQSFGFEVVDEKCKHIVRNLSRQGRFETDAAERYFWAEFKKFLRLNNFFINASLPFINSDHFFLVFSEVLPHLNCESKSAILDSLNPNLKSMVNGSENVQLLSLLVRFLDDYTITEQGDVGRLVRHSALKLVSDNFTVFMTEGNSLQELALSSIVRLVAEPASIIREKAMEFLVKHYTIDDDLKIDKKHDMIALELLELFTGDLERSFWWGYVLSGGAIYSTDEQLVESLDSFLQYYDLQEEEMKLQICNNLVRIIPNSKTIIEYKNRKAEEDEIGIIRYDLIKFTISALNFWRRILESNLNIPPSFNFQGFYAKIYNIHLISFNNNLKSSSIKLFPLLCISYQNTNNNDIRAFSNTVLKRLIFLLKRDIKERNSKKKLKKLCMEAILQILISYQAHAQLKNFQNTEDMDNQILSLPDSEILI</sequence>
<dbReference type="InterPro" id="IPR058033">
    <property type="entry name" value="ARM_TBCD_2nd"/>
</dbReference>
<dbReference type="PANTHER" id="PTHR12658">
    <property type="entry name" value="BETA-TUBULIN COFACTOR D"/>
    <property type="match status" value="1"/>
</dbReference>
<feature type="domain" description="Tubulin-folding cofactor D ARM repeats" evidence="1">
    <location>
        <begin position="264"/>
        <end position="444"/>
    </location>
</feature>
<keyword evidence="3" id="KW-1185">Reference proteome</keyword>
<gene>
    <name evidence="2" type="ORF">RNJ44_04721</name>
</gene>
<protein>
    <recommendedName>
        <fullName evidence="1">Tubulin-folding cofactor D ARM repeats domain-containing protein</fullName>
    </recommendedName>
</protein>
<accession>A0ABR4NVR9</accession>
<comment type="caution">
    <text evidence="2">The sequence shown here is derived from an EMBL/GenBank/DDBJ whole genome shotgun (WGS) entry which is preliminary data.</text>
</comment>
<reference evidence="2 3" key="1">
    <citation type="submission" date="2024-05" db="EMBL/GenBank/DDBJ databases">
        <title>Long read based assembly of the Candida bracarensis genome reveals expanded adhesin content.</title>
        <authorList>
            <person name="Marcet-Houben M."/>
            <person name="Ksiezopolska E."/>
            <person name="Gabaldon T."/>
        </authorList>
    </citation>
    <scope>NUCLEOTIDE SEQUENCE [LARGE SCALE GENOMIC DNA]</scope>
    <source>
        <strain evidence="2 3">CBM6</strain>
    </source>
</reference>
<proteinExistence type="predicted"/>
<evidence type="ECO:0000259" key="1">
    <source>
        <dbReference type="Pfam" id="PF25767"/>
    </source>
</evidence>
<dbReference type="EMBL" id="JBEVYD010000005">
    <property type="protein sequence ID" value="KAL3232805.1"/>
    <property type="molecule type" value="Genomic_DNA"/>
</dbReference>
<dbReference type="Pfam" id="PF25767">
    <property type="entry name" value="ARM_TBCD_2nd"/>
    <property type="match status" value="1"/>
</dbReference>
<name>A0ABR4NVR9_9SACH</name>